<dbReference type="InterPro" id="IPR001789">
    <property type="entry name" value="Sig_transdc_resp-reg_receiver"/>
</dbReference>
<feature type="domain" description="Response regulatory" evidence="2">
    <location>
        <begin position="5"/>
        <end position="121"/>
    </location>
</feature>
<dbReference type="RefSeq" id="WP_091471204.1">
    <property type="nucleotide sequence ID" value="NZ_FNFX01000002.1"/>
</dbReference>
<dbReference type="Gene3D" id="3.30.70.270">
    <property type="match status" value="1"/>
</dbReference>
<reference evidence="6" key="1">
    <citation type="submission" date="2016-10" db="EMBL/GenBank/DDBJ databases">
        <authorList>
            <person name="Varghese N."/>
            <person name="Submissions S."/>
        </authorList>
    </citation>
    <scope>NUCLEOTIDE SEQUENCE [LARGE SCALE GENOMIC DNA]</scope>
    <source>
        <strain evidence="6">CBMB127</strain>
    </source>
</reference>
<name>A0A1G9BIE0_9PROT</name>
<evidence type="ECO:0000259" key="3">
    <source>
        <dbReference type="PROSITE" id="PS50883"/>
    </source>
</evidence>
<dbReference type="Proteomes" id="UP000198629">
    <property type="component" value="Unassembled WGS sequence"/>
</dbReference>
<keyword evidence="6" id="KW-1185">Reference proteome</keyword>
<dbReference type="InterPro" id="IPR035919">
    <property type="entry name" value="EAL_sf"/>
</dbReference>
<dbReference type="NCBIfam" id="TIGR00254">
    <property type="entry name" value="GGDEF"/>
    <property type="match status" value="1"/>
</dbReference>
<evidence type="ECO:0000259" key="2">
    <source>
        <dbReference type="PROSITE" id="PS50110"/>
    </source>
</evidence>
<evidence type="ECO:0000256" key="1">
    <source>
        <dbReference type="PROSITE-ProRule" id="PRU00169"/>
    </source>
</evidence>
<evidence type="ECO:0000313" key="6">
    <source>
        <dbReference type="Proteomes" id="UP000198629"/>
    </source>
</evidence>
<sequence length="564" mass="62803">MKILNTLIVEDSEDDTELLLYELRRGGYEPHYRRIETAEGMKAELDRQAWDIVFSDFSMPKFSAFDALAILRESGHDIPFIIVSGTIGEDRAVHAMKAGAHDYILKGSLKRLIPATERELRDAQTRSEQRHSDVIIHRLAYLDQVTELPNRARFYEIADAEIAQANSESRSIALLLMDLDSFKNVNDTLGHARGDALLKQVGARLQRLLPAPHIVARIGGDEFGILLPRLANIDEIQTVIGKIQAQLEPPFMIDDVPISVEASIGVGIMPDHAEDSHALLQVADIAMYRAKHLASGYVLYDPKYNLHSAEKLGLMAELRQAIDQNQLVLYFQPKLALKTGRVVGFEALVRWQHPRLGLLGPNDFILAAEQTGLIGSLTRWVMESALTFIQQAALQDDPLRVSVNLSARSLHDANLLEMINEAISASGTKPELLMLEITETAIVLDPVRAKKTLDALSQRGIKLSIDDFGTGYTSLASIKDLPINEIKIDRSFIKNMLTDNKDFMIIRSIIELGHNLGLTTVAEGIEDKDAMHTLLTLGCDEVQGYLICRPKASDQILLWLSENN</sequence>
<evidence type="ECO:0000259" key="4">
    <source>
        <dbReference type="PROSITE" id="PS50887"/>
    </source>
</evidence>
<dbReference type="SUPFAM" id="SSF55073">
    <property type="entry name" value="Nucleotide cyclase"/>
    <property type="match status" value="1"/>
</dbReference>
<dbReference type="PROSITE" id="PS50110">
    <property type="entry name" value="RESPONSE_REGULATORY"/>
    <property type="match status" value="1"/>
</dbReference>
<dbReference type="InterPro" id="IPR001633">
    <property type="entry name" value="EAL_dom"/>
</dbReference>
<dbReference type="Gene3D" id="3.20.20.450">
    <property type="entry name" value="EAL domain"/>
    <property type="match status" value="1"/>
</dbReference>
<keyword evidence="1" id="KW-0597">Phosphoprotein</keyword>
<dbReference type="InterPro" id="IPR029787">
    <property type="entry name" value="Nucleotide_cyclase"/>
</dbReference>
<protein>
    <submittedName>
        <fullName evidence="5">Diguanylate cyclase (GGDEF) domain-containing protein</fullName>
    </submittedName>
</protein>
<dbReference type="EMBL" id="FNFX01000002">
    <property type="protein sequence ID" value="SDK38824.1"/>
    <property type="molecule type" value="Genomic_DNA"/>
</dbReference>
<accession>A0A1G9BIE0</accession>
<feature type="domain" description="EAL" evidence="3">
    <location>
        <begin position="311"/>
        <end position="564"/>
    </location>
</feature>
<dbReference type="SMART" id="SM00052">
    <property type="entry name" value="EAL"/>
    <property type="match status" value="1"/>
</dbReference>
<dbReference type="InterPro" id="IPR043128">
    <property type="entry name" value="Rev_trsase/Diguanyl_cyclase"/>
</dbReference>
<dbReference type="STRING" id="492660.SAMN05192566_1173"/>
<dbReference type="Pfam" id="PF00072">
    <property type="entry name" value="Response_reg"/>
    <property type="match status" value="1"/>
</dbReference>
<organism evidence="5 6">
    <name type="scientific">Methylophilus rhizosphaerae</name>
    <dbReference type="NCBI Taxonomy" id="492660"/>
    <lineage>
        <taxon>Bacteria</taxon>
        <taxon>Pseudomonadati</taxon>
        <taxon>Pseudomonadota</taxon>
        <taxon>Betaproteobacteria</taxon>
        <taxon>Nitrosomonadales</taxon>
        <taxon>Methylophilaceae</taxon>
        <taxon>Methylophilus</taxon>
    </lineage>
</organism>
<dbReference type="SUPFAM" id="SSF141868">
    <property type="entry name" value="EAL domain-like"/>
    <property type="match status" value="1"/>
</dbReference>
<dbReference type="CDD" id="cd00156">
    <property type="entry name" value="REC"/>
    <property type="match status" value="1"/>
</dbReference>
<evidence type="ECO:0000313" key="5">
    <source>
        <dbReference type="EMBL" id="SDK38824.1"/>
    </source>
</evidence>
<dbReference type="Pfam" id="PF00563">
    <property type="entry name" value="EAL"/>
    <property type="match status" value="1"/>
</dbReference>
<dbReference type="InterPro" id="IPR052155">
    <property type="entry name" value="Biofilm_reg_signaling"/>
</dbReference>
<dbReference type="SMART" id="SM00448">
    <property type="entry name" value="REC"/>
    <property type="match status" value="1"/>
</dbReference>
<dbReference type="PANTHER" id="PTHR44757:SF2">
    <property type="entry name" value="BIOFILM ARCHITECTURE MAINTENANCE PROTEIN MBAA"/>
    <property type="match status" value="1"/>
</dbReference>
<feature type="modified residue" description="4-aspartylphosphate" evidence="1">
    <location>
        <position position="56"/>
    </location>
</feature>
<dbReference type="CDD" id="cd01949">
    <property type="entry name" value="GGDEF"/>
    <property type="match status" value="1"/>
</dbReference>
<feature type="domain" description="GGDEF" evidence="4">
    <location>
        <begin position="170"/>
        <end position="302"/>
    </location>
</feature>
<dbReference type="InterPro" id="IPR011006">
    <property type="entry name" value="CheY-like_superfamily"/>
</dbReference>
<dbReference type="PROSITE" id="PS50883">
    <property type="entry name" value="EAL"/>
    <property type="match status" value="1"/>
</dbReference>
<dbReference type="SUPFAM" id="SSF52172">
    <property type="entry name" value="CheY-like"/>
    <property type="match status" value="1"/>
</dbReference>
<dbReference type="InterPro" id="IPR000160">
    <property type="entry name" value="GGDEF_dom"/>
</dbReference>
<dbReference type="AlphaFoldDB" id="A0A1G9BIE0"/>
<dbReference type="SMART" id="SM00267">
    <property type="entry name" value="GGDEF"/>
    <property type="match status" value="1"/>
</dbReference>
<dbReference type="OrthoDB" id="9813903at2"/>
<dbReference type="PANTHER" id="PTHR44757">
    <property type="entry name" value="DIGUANYLATE CYCLASE DGCP"/>
    <property type="match status" value="1"/>
</dbReference>
<dbReference type="Pfam" id="PF00990">
    <property type="entry name" value="GGDEF"/>
    <property type="match status" value="1"/>
</dbReference>
<dbReference type="CDD" id="cd01948">
    <property type="entry name" value="EAL"/>
    <property type="match status" value="1"/>
</dbReference>
<dbReference type="GO" id="GO:0000160">
    <property type="term" value="P:phosphorelay signal transduction system"/>
    <property type="evidence" value="ECO:0007669"/>
    <property type="project" value="InterPro"/>
</dbReference>
<dbReference type="PROSITE" id="PS50887">
    <property type="entry name" value="GGDEF"/>
    <property type="match status" value="1"/>
</dbReference>
<dbReference type="Gene3D" id="3.40.50.2300">
    <property type="match status" value="1"/>
</dbReference>
<proteinExistence type="predicted"/>
<gene>
    <name evidence="5" type="ORF">SAMN05192566_1173</name>
</gene>